<dbReference type="OrthoDB" id="337581at2759"/>
<dbReference type="PANTHER" id="PTHR28498:SF1">
    <property type="entry name" value="ZINC FINGER SWIM DOMAIN-CONTAINING PROTEIN 7"/>
    <property type="match status" value="1"/>
</dbReference>
<keyword evidence="1" id="KW-0479">Metal-binding</keyword>
<evidence type="ECO:0000256" key="1">
    <source>
        <dbReference type="PROSITE-ProRule" id="PRU00325"/>
    </source>
</evidence>
<evidence type="ECO:0000313" key="3">
    <source>
        <dbReference type="EMBL" id="CAH1399397.1"/>
    </source>
</evidence>
<name>A0A9P0HCG9_NEZVI</name>
<dbReference type="AlphaFoldDB" id="A0A9P0HCG9"/>
<organism evidence="3 4">
    <name type="scientific">Nezara viridula</name>
    <name type="common">Southern green stink bug</name>
    <name type="synonym">Cimex viridulus</name>
    <dbReference type="NCBI Taxonomy" id="85310"/>
    <lineage>
        <taxon>Eukaryota</taxon>
        <taxon>Metazoa</taxon>
        <taxon>Ecdysozoa</taxon>
        <taxon>Arthropoda</taxon>
        <taxon>Hexapoda</taxon>
        <taxon>Insecta</taxon>
        <taxon>Pterygota</taxon>
        <taxon>Neoptera</taxon>
        <taxon>Paraneoptera</taxon>
        <taxon>Hemiptera</taxon>
        <taxon>Heteroptera</taxon>
        <taxon>Panheteroptera</taxon>
        <taxon>Pentatomomorpha</taxon>
        <taxon>Pentatomoidea</taxon>
        <taxon>Pentatomidae</taxon>
        <taxon>Pentatominae</taxon>
        <taxon>Nezara</taxon>
    </lineage>
</organism>
<keyword evidence="1" id="KW-0863">Zinc-finger</keyword>
<dbReference type="GO" id="GO:0000724">
    <property type="term" value="P:double-strand break repair via homologous recombination"/>
    <property type="evidence" value="ECO:0007669"/>
    <property type="project" value="TreeGrafter"/>
</dbReference>
<proteinExistence type="predicted"/>
<dbReference type="Proteomes" id="UP001152798">
    <property type="component" value="Chromosome 4"/>
</dbReference>
<accession>A0A9P0HCG9</accession>
<keyword evidence="1" id="KW-0862">Zinc</keyword>
<sequence length="136" mass="15500">MEVLYNSCRGGLKTITLDAVCKKIIDNDNEIADEDITVLYQIFDQTLFKALDLIDKECIELLTIANTDRTYFSVQGSNGFYTIYPHINFCECPVFKANVKKNQVGVICKHVLACHLAFVLKKYKTRTTSELVYTQS</sequence>
<dbReference type="EMBL" id="OV725080">
    <property type="protein sequence ID" value="CAH1399397.1"/>
    <property type="molecule type" value="Genomic_DNA"/>
</dbReference>
<dbReference type="GO" id="GO:0008270">
    <property type="term" value="F:zinc ion binding"/>
    <property type="evidence" value="ECO:0007669"/>
    <property type="project" value="UniProtKB-KW"/>
</dbReference>
<dbReference type="GO" id="GO:0097196">
    <property type="term" value="C:Shu complex"/>
    <property type="evidence" value="ECO:0007669"/>
    <property type="project" value="TreeGrafter"/>
</dbReference>
<dbReference type="PROSITE" id="PS50966">
    <property type="entry name" value="ZF_SWIM"/>
    <property type="match status" value="1"/>
</dbReference>
<reference evidence="3" key="1">
    <citation type="submission" date="2022-01" db="EMBL/GenBank/DDBJ databases">
        <authorList>
            <person name="King R."/>
        </authorList>
    </citation>
    <scope>NUCLEOTIDE SEQUENCE</scope>
</reference>
<evidence type="ECO:0000313" key="4">
    <source>
        <dbReference type="Proteomes" id="UP001152798"/>
    </source>
</evidence>
<protein>
    <recommendedName>
        <fullName evidence="2">SWIM-type domain-containing protein</fullName>
    </recommendedName>
</protein>
<dbReference type="InterPro" id="IPR007527">
    <property type="entry name" value="Znf_SWIM"/>
</dbReference>
<feature type="domain" description="SWIM-type" evidence="2">
    <location>
        <begin position="81"/>
        <end position="119"/>
    </location>
</feature>
<keyword evidence="4" id="KW-1185">Reference proteome</keyword>
<gene>
    <name evidence="3" type="ORF">NEZAVI_LOCUS8853</name>
</gene>
<dbReference type="PANTHER" id="PTHR28498">
    <property type="entry name" value="ZINC FINGER SWIM DOMAIN-CONTAINING PROTEIN 7"/>
    <property type="match status" value="1"/>
</dbReference>
<evidence type="ECO:0000259" key="2">
    <source>
        <dbReference type="PROSITE" id="PS50966"/>
    </source>
</evidence>